<keyword evidence="4" id="KW-1000">Mitochondrion outer membrane</keyword>
<keyword evidence="3" id="KW-0547">Nucleotide-binding</keyword>
<dbReference type="InterPro" id="IPR030381">
    <property type="entry name" value="G_DYNAMIN_dom"/>
</dbReference>
<evidence type="ECO:0000313" key="14">
    <source>
        <dbReference type="Proteomes" id="UP000046393"/>
    </source>
</evidence>
<protein>
    <submittedName>
        <fullName evidence="15">Dynamin-type G domain-containing protein</fullName>
    </submittedName>
</protein>
<dbReference type="GO" id="GO:0005525">
    <property type="term" value="F:GTP binding"/>
    <property type="evidence" value="ECO:0007669"/>
    <property type="project" value="UniProtKB-KW"/>
</dbReference>
<organism evidence="14 15">
    <name type="scientific">Syphacia muris</name>
    <dbReference type="NCBI Taxonomy" id="451379"/>
    <lineage>
        <taxon>Eukaryota</taxon>
        <taxon>Metazoa</taxon>
        <taxon>Ecdysozoa</taxon>
        <taxon>Nematoda</taxon>
        <taxon>Chromadorea</taxon>
        <taxon>Rhabditida</taxon>
        <taxon>Spirurina</taxon>
        <taxon>Oxyuridomorpha</taxon>
        <taxon>Oxyuroidea</taxon>
        <taxon>Oxyuridae</taxon>
        <taxon>Syphacia</taxon>
    </lineage>
</organism>
<evidence type="ECO:0000256" key="5">
    <source>
        <dbReference type="ARBA" id="ARBA00022801"/>
    </source>
</evidence>
<evidence type="ECO:0000256" key="11">
    <source>
        <dbReference type="ARBA" id="ARBA00048548"/>
    </source>
</evidence>
<evidence type="ECO:0000259" key="13">
    <source>
        <dbReference type="PROSITE" id="PS51718"/>
    </source>
</evidence>
<evidence type="ECO:0000256" key="10">
    <source>
        <dbReference type="ARBA" id="ARBA00023136"/>
    </source>
</evidence>
<dbReference type="InterPro" id="IPR027417">
    <property type="entry name" value="P-loop_NTPase"/>
</dbReference>
<keyword evidence="8" id="KW-0496">Mitochondrion</keyword>
<dbReference type="PANTHER" id="PTHR10465:SF3">
    <property type="entry name" value="TRANSMEMBRANE GTPASE MARF-RELATED"/>
    <property type="match status" value="1"/>
</dbReference>
<dbReference type="WBParaSite" id="SMUV_0000224201-mRNA-1">
    <property type="protein sequence ID" value="SMUV_0000224201-mRNA-1"/>
    <property type="gene ID" value="SMUV_0000224201"/>
</dbReference>
<proteinExistence type="predicted"/>
<name>A0A0N5ADI8_9BILA</name>
<dbReference type="GO" id="GO:0051646">
    <property type="term" value="P:mitochondrion localization"/>
    <property type="evidence" value="ECO:0007669"/>
    <property type="project" value="TreeGrafter"/>
</dbReference>
<evidence type="ECO:0000256" key="12">
    <source>
        <dbReference type="SAM" id="MobiDB-lite"/>
    </source>
</evidence>
<dbReference type="STRING" id="451379.A0A0N5ADI8"/>
<dbReference type="InterPro" id="IPR006884">
    <property type="entry name" value="Fzo/mitofusin_HR2"/>
</dbReference>
<evidence type="ECO:0000256" key="7">
    <source>
        <dbReference type="ARBA" id="ARBA00023054"/>
    </source>
</evidence>
<evidence type="ECO:0000313" key="15">
    <source>
        <dbReference type="WBParaSite" id="SMUV_0000224201-mRNA-1"/>
    </source>
</evidence>
<dbReference type="Gene3D" id="3.40.50.300">
    <property type="entry name" value="P-loop containing nucleotide triphosphate hydrolases"/>
    <property type="match status" value="1"/>
</dbReference>
<comment type="catalytic activity">
    <reaction evidence="11">
        <text>GTP + H2O = GDP + phosphate + H(+)</text>
        <dbReference type="Rhea" id="RHEA:19669"/>
        <dbReference type="ChEBI" id="CHEBI:15377"/>
        <dbReference type="ChEBI" id="CHEBI:15378"/>
        <dbReference type="ChEBI" id="CHEBI:37565"/>
        <dbReference type="ChEBI" id="CHEBI:43474"/>
        <dbReference type="ChEBI" id="CHEBI:58189"/>
    </reaction>
</comment>
<accession>A0A0N5ADI8</accession>
<dbReference type="CDD" id="cd09912">
    <property type="entry name" value="DLP_2"/>
    <property type="match status" value="1"/>
</dbReference>
<dbReference type="PANTHER" id="PTHR10465">
    <property type="entry name" value="TRANSMEMBRANE GTPASE FZO1"/>
    <property type="match status" value="1"/>
</dbReference>
<evidence type="ECO:0000256" key="4">
    <source>
        <dbReference type="ARBA" id="ARBA00022787"/>
    </source>
</evidence>
<feature type="compositionally biased region" description="Basic and acidic residues" evidence="12">
    <location>
        <begin position="599"/>
        <end position="613"/>
    </location>
</feature>
<reference evidence="15" key="1">
    <citation type="submission" date="2017-02" db="UniProtKB">
        <authorList>
            <consortium name="WormBaseParasite"/>
        </authorList>
    </citation>
    <scope>IDENTIFICATION</scope>
</reference>
<keyword evidence="14" id="KW-1185">Reference proteome</keyword>
<keyword evidence="10" id="KW-0472">Membrane</keyword>
<keyword evidence="5" id="KW-0378">Hydrolase</keyword>
<feature type="compositionally biased region" description="Polar residues" evidence="12">
    <location>
        <begin position="1"/>
        <end position="23"/>
    </location>
</feature>
<feature type="domain" description="Dynamin-type G" evidence="13">
    <location>
        <begin position="106"/>
        <end position="356"/>
    </location>
</feature>
<feature type="region of interest" description="Disordered" evidence="12">
    <location>
        <begin position="1"/>
        <end position="45"/>
    </location>
</feature>
<dbReference type="SUPFAM" id="SSF111479">
    <property type="entry name" value="Fzo-like conserved region"/>
    <property type="match status" value="1"/>
</dbReference>
<dbReference type="GO" id="GO:0003924">
    <property type="term" value="F:GTPase activity"/>
    <property type="evidence" value="ECO:0007669"/>
    <property type="project" value="InterPro"/>
</dbReference>
<evidence type="ECO:0000256" key="6">
    <source>
        <dbReference type="ARBA" id="ARBA00022989"/>
    </source>
</evidence>
<comment type="subcellular location">
    <subcellularLocation>
        <location evidence="1">Mitochondrion outer membrane</location>
        <topology evidence="1">Multi-pass membrane protein</topology>
    </subcellularLocation>
</comment>
<sequence>MMSQLSSTHSLANSVGSYQGPSTEQRHAIVSDGHARPRRNGTEPLKRFADAKKAIGDIFGHLEDNVNELYSYYCDVSQTGNVVPDEQLQEVKKFEESLATIKEMFQRDNMKVVFFGRTSNGKSTVINAMLHSKVLPQGMGHTTCCFLQVEGSADDEKYVMTEDGRKFEIAELGKLGHAMSDDNATLSTLGQDSLLTVFYPKSSSRLLQNDVVFVDSPGVDLSPEFDSWIDKHCLDADLFVLVCNAESTLTQAEKSFFYRVSRRLSKPNIFILNNRWDASAAEMEHVQQVREQHEMRFKQFLVDELKVCNEMEAKNRVFFISAREMLDARLKANGVIQKAYQMDGHQFRAVEFNNFETQFEQVISKSAINTKFEAHVRRGREIVEALRANLDSVKMAALEKRRDQEEQYTVSEKAFKQCLINWNEFDKAFVAEARKLQFEVHLKVSADFTEEINNLGKIIENFECKFSDEPQAIKIYKQMLAKYIDKTVAEDLQKSCINGLMERIRNLEKDVYERIRKILDEPYVQKFEEVWRYRVPFNFSMPVNCSLLMEDFAEDLEFRFSLGLTSLVRRIAAYRSGQPVTALNSQRFINHMQTSEQAMRSKNDGVRETQRERGKATLGVTTTDYTENAFIANIILTSSSYLAHGGLGLFILGGIAYKTIDWRLIAFGGLIYGGLYGLERWRWNSGAKEQHLKDQFRTHLAARMRGFASSHTANCESQVIREMEQVYKGLKSTVGGVHQDMKAELDIKRANVGKIDAVVKGLSTIRGKTSFMNTDFDKFENDFLKNGLTPSQL</sequence>
<feature type="region of interest" description="Disordered" evidence="12">
    <location>
        <begin position="594"/>
        <end position="613"/>
    </location>
</feature>
<feature type="compositionally biased region" description="Basic and acidic residues" evidence="12">
    <location>
        <begin position="24"/>
        <end position="45"/>
    </location>
</feature>
<evidence type="ECO:0000256" key="9">
    <source>
        <dbReference type="ARBA" id="ARBA00023134"/>
    </source>
</evidence>
<evidence type="ECO:0000256" key="2">
    <source>
        <dbReference type="ARBA" id="ARBA00022692"/>
    </source>
</evidence>
<dbReference type="FunFam" id="3.40.50.300:FF:000214">
    <property type="entry name" value="Mitofusin 2"/>
    <property type="match status" value="1"/>
</dbReference>
<evidence type="ECO:0000256" key="3">
    <source>
        <dbReference type="ARBA" id="ARBA00022741"/>
    </source>
</evidence>
<dbReference type="Pfam" id="PF04799">
    <property type="entry name" value="Fzo_mitofusin"/>
    <property type="match status" value="1"/>
</dbReference>
<keyword evidence="7" id="KW-0175">Coiled coil</keyword>
<dbReference type="InterPro" id="IPR045063">
    <property type="entry name" value="Dynamin_N"/>
</dbReference>
<dbReference type="SUPFAM" id="SSF52540">
    <property type="entry name" value="P-loop containing nucleoside triphosphate hydrolases"/>
    <property type="match status" value="1"/>
</dbReference>
<evidence type="ECO:0000256" key="8">
    <source>
        <dbReference type="ARBA" id="ARBA00023128"/>
    </source>
</evidence>
<dbReference type="PROSITE" id="PS51718">
    <property type="entry name" value="G_DYNAMIN_2"/>
    <property type="match status" value="1"/>
</dbReference>
<keyword evidence="6" id="KW-1133">Transmembrane helix</keyword>
<evidence type="ECO:0000256" key="1">
    <source>
        <dbReference type="ARBA" id="ARBA00004374"/>
    </source>
</evidence>
<keyword evidence="9" id="KW-0342">GTP-binding</keyword>
<dbReference type="GO" id="GO:0008053">
    <property type="term" value="P:mitochondrial fusion"/>
    <property type="evidence" value="ECO:0007669"/>
    <property type="project" value="InterPro"/>
</dbReference>
<dbReference type="AlphaFoldDB" id="A0A0N5ADI8"/>
<dbReference type="GO" id="GO:0005741">
    <property type="term" value="C:mitochondrial outer membrane"/>
    <property type="evidence" value="ECO:0007669"/>
    <property type="project" value="UniProtKB-SubCell"/>
</dbReference>
<dbReference type="InterPro" id="IPR027094">
    <property type="entry name" value="Mitofusin_fam"/>
</dbReference>
<keyword evidence="2" id="KW-0812">Transmembrane</keyword>
<dbReference type="Proteomes" id="UP000046393">
    <property type="component" value="Unplaced"/>
</dbReference>
<dbReference type="Pfam" id="PF00350">
    <property type="entry name" value="Dynamin_N"/>
    <property type="match status" value="1"/>
</dbReference>